<keyword evidence="1" id="KW-0813">Transport</keyword>
<keyword evidence="2" id="KW-0004">4Fe-4S</keyword>
<keyword evidence="5" id="KW-0408">Iron</keyword>
<dbReference type="InterPro" id="IPR014116">
    <property type="entry name" value="Cyt_c_oxidase_cbb3_FixG"/>
</dbReference>
<dbReference type="InterPro" id="IPR013783">
    <property type="entry name" value="Ig-like_fold"/>
</dbReference>
<dbReference type="GO" id="GO:0051539">
    <property type="term" value="F:4 iron, 4 sulfur cluster binding"/>
    <property type="evidence" value="ECO:0007669"/>
    <property type="project" value="UniProtKB-KW"/>
</dbReference>
<dbReference type="OrthoDB" id="9811700at2"/>
<dbReference type="GO" id="GO:0046872">
    <property type="term" value="F:metal ion binding"/>
    <property type="evidence" value="ECO:0007669"/>
    <property type="project" value="UniProtKB-KW"/>
</dbReference>
<protein>
    <submittedName>
        <fullName evidence="10">Nitrogen fixation protein fixG</fullName>
    </submittedName>
</protein>
<dbReference type="InterPro" id="IPR032879">
    <property type="entry name" value="FixG_C"/>
</dbReference>
<dbReference type="PROSITE" id="PS51379">
    <property type="entry name" value="4FE4S_FER_2"/>
    <property type="match status" value="1"/>
</dbReference>
<feature type="transmembrane region" description="Helical" evidence="8">
    <location>
        <begin position="45"/>
        <end position="63"/>
    </location>
</feature>
<keyword evidence="8" id="KW-0472">Membrane</keyword>
<feature type="transmembrane region" description="Helical" evidence="8">
    <location>
        <begin position="351"/>
        <end position="370"/>
    </location>
</feature>
<dbReference type="HOGENOM" id="CLU_032118_0_0_5"/>
<dbReference type="PROSITE" id="PS00198">
    <property type="entry name" value="4FE4S_FER_1"/>
    <property type="match status" value="1"/>
</dbReference>
<dbReference type="PANTHER" id="PTHR30176">
    <property type="entry name" value="FERREDOXIN-TYPE PROTEIN NAPH"/>
    <property type="match status" value="1"/>
</dbReference>
<dbReference type="Pfam" id="PF12801">
    <property type="entry name" value="Fer4_5"/>
    <property type="match status" value="1"/>
</dbReference>
<dbReference type="InterPro" id="IPR017900">
    <property type="entry name" value="4Fe4S_Fe_S_CS"/>
</dbReference>
<dbReference type="SUPFAM" id="SSF54862">
    <property type="entry name" value="4Fe-4S ferredoxins"/>
    <property type="match status" value="1"/>
</dbReference>
<evidence type="ECO:0000256" key="8">
    <source>
        <dbReference type="SAM" id="Phobius"/>
    </source>
</evidence>
<evidence type="ECO:0000256" key="6">
    <source>
        <dbReference type="ARBA" id="ARBA00023014"/>
    </source>
</evidence>
<dbReference type="Pfam" id="PF11614">
    <property type="entry name" value="FixG_C"/>
    <property type="match status" value="1"/>
</dbReference>
<dbReference type="Proteomes" id="UP000001591">
    <property type="component" value="Chromosome"/>
</dbReference>
<organism evidence="10 11">
    <name type="scientific">Rhodospirillum centenum (strain ATCC 51521 / SW)</name>
    <dbReference type="NCBI Taxonomy" id="414684"/>
    <lineage>
        <taxon>Bacteria</taxon>
        <taxon>Pseudomonadati</taxon>
        <taxon>Pseudomonadota</taxon>
        <taxon>Alphaproteobacteria</taxon>
        <taxon>Rhodospirillales</taxon>
        <taxon>Rhodospirillaceae</taxon>
        <taxon>Rhodospirillum</taxon>
    </lineage>
</organism>
<evidence type="ECO:0000313" key="11">
    <source>
        <dbReference type="Proteomes" id="UP000001591"/>
    </source>
</evidence>
<feature type="transmembrane region" description="Helical" evidence="8">
    <location>
        <begin position="171"/>
        <end position="188"/>
    </location>
</feature>
<evidence type="ECO:0000313" key="10">
    <source>
        <dbReference type="EMBL" id="ACI98683.1"/>
    </source>
</evidence>
<evidence type="ECO:0000259" key="9">
    <source>
        <dbReference type="PROSITE" id="PS51379"/>
    </source>
</evidence>
<feature type="domain" description="4Fe-4S ferredoxin-type" evidence="9">
    <location>
        <begin position="267"/>
        <end position="295"/>
    </location>
</feature>
<accession>B6IT12</accession>
<evidence type="ECO:0000256" key="5">
    <source>
        <dbReference type="ARBA" id="ARBA00023004"/>
    </source>
</evidence>
<evidence type="ECO:0000256" key="1">
    <source>
        <dbReference type="ARBA" id="ARBA00022448"/>
    </source>
</evidence>
<dbReference type="STRING" id="414684.RC1_1276"/>
<evidence type="ECO:0000256" key="7">
    <source>
        <dbReference type="SAM" id="MobiDB-lite"/>
    </source>
</evidence>
<dbReference type="eggNOG" id="COG0348">
    <property type="taxonomic scope" value="Bacteria"/>
</dbReference>
<keyword evidence="8" id="KW-1133">Transmembrane helix</keyword>
<evidence type="ECO:0000256" key="4">
    <source>
        <dbReference type="ARBA" id="ARBA00022982"/>
    </source>
</evidence>
<keyword evidence="8" id="KW-0812">Transmembrane</keyword>
<dbReference type="AlphaFoldDB" id="B6IT12"/>
<keyword evidence="6" id="KW-0411">Iron-sulfur</keyword>
<feature type="region of interest" description="Disordered" evidence="7">
    <location>
        <begin position="1"/>
        <end position="21"/>
    </location>
</feature>
<sequence length="496" mass="54655">MEKPAVAVRSRKQKPTTEAASADQSLYADRVKVYPKAVTGPYRRVKTAVLVFCLSLYYLVPWIRWDRGPGAPDQAVLIDMSAGRAYFLWIEIWPQEVYYITGLLVLGAFGLFLVTSLYGRVWCGYTCPQTVWTDLFMWVERVIEGDRGARMRLDQSPLSVRKVGLKTATHTAWLLISLATGGAWVLYFNNAPTFVVDFFTGAATAKQYFFVGLFTATTYLLAGWAREQVCTYMCPWPRFQAAMLDRDSMVVTYEKWRGEPRGGSKAGPAPEGLGDCIDCGQCIAACPTGIDIRDGLQLECIGCGLCIDACNDIMTKVGRPLNLVTFDTENNQEARSKGLPTKFRPVRPRTLIYAGLLLLVCAVMAAALATRTTVEVNVLRDRAPLFVTLSDGDIRNGYTLKILNKRRADVDYELSVVGIDGARLVVQDVGESDRGGPVVLHAQPDTVVPFRVFVTAPRGALTSDSTSIQFILRDPVGGTGDRYDAVFVGPRPAALH</sequence>
<gene>
    <name evidence="10" type="primary">fixG</name>
    <name evidence="10" type="ordered locus">RC1_1276</name>
</gene>
<feature type="transmembrane region" description="Helical" evidence="8">
    <location>
        <begin position="97"/>
        <end position="118"/>
    </location>
</feature>
<evidence type="ECO:0000256" key="2">
    <source>
        <dbReference type="ARBA" id="ARBA00022485"/>
    </source>
</evidence>
<evidence type="ECO:0000256" key="3">
    <source>
        <dbReference type="ARBA" id="ARBA00022723"/>
    </source>
</evidence>
<keyword evidence="3" id="KW-0479">Metal-binding</keyword>
<dbReference type="EMBL" id="CP000613">
    <property type="protein sequence ID" value="ACI98683.1"/>
    <property type="molecule type" value="Genomic_DNA"/>
</dbReference>
<keyword evidence="4" id="KW-0249">Electron transport</keyword>
<dbReference type="InterPro" id="IPR051684">
    <property type="entry name" value="Electron_Trans/Redox"/>
</dbReference>
<dbReference type="NCBIfam" id="TIGR02745">
    <property type="entry name" value="ccoG_rdxA_fixG"/>
    <property type="match status" value="1"/>
</dbReference>
<keyword evidence="11" id="KW-1185">Reference proteome</keyword>
<dbReference type="GO" id="GO:0005886">
    <property type="term" value="C:plasma membrane"/>
    <property type="evidence" value="ECO:0007669"/>
    <property type="project" value="TreeGrafter"/>
</dbReference>
<dbReference type="Pfam" id="PF13746">
    <property type="entry name" value="Fer4_18"/>
    <property type="match status" value="1"/>
</dbReference>
<proteinExistence type="predicted"/>
<dbReference type="KEGG" id="rce:RC1_1276"/>
<feature type="transmembrane region" description="Helical" evidence="8">
    <location>
        <begin position="208"/>
        <end position="225"/>
    </location>
</feature>
<dbReference type="Gene3D" id="2.60.40.10">
    <property type="entry name" value="Immunoglobulins"/>
    <property type="match status" value="1"/>
</dbReference>
<dbReference type="PANTHER" id="PTHR30176:SF3">
    <property type="entry name" value="FERREDOXIN-TYPE PROTEIN NAPH"/>
    <property type="match status" value="1"/>
</dbReference>
<name>B6IT12_RHOCS</name>
<dbReference type="InterPro" id="IPR017896">
    <property type="entry name" value="4Fe4S_Fe-S-bd"/>
</dbReference>
<reference evidence="10 11" key="1">
    <citation type="journal article" date="2010" name="BMC Genomics">
        <title>Metabolic flexibility revealed in the genome of the cyst-forming alpha-1 proteobacterium Rhodospirillum centenum.</title>
        <authorList>
            <person name="Lu Y.K."/>
            <person name="Marden J."/>
            <person name="Han M."/>
            <person name="Swingley W.D."/>
            <person name="Mastrian S.D."/>
            <person name="Chowdhury S.R."/>
            <person name="Hao J."/>
            <person name="Helmy T."/>
            <person name="Kim S."/>
            <person name="Kurdoglu A.A."/>
            <person name="Matthies H.J."/>
            <person name="Rollo D."/>
            <person name="Stothard P."/>
            <person name="Blankenship R.E."/>
            <person name="Bauer C.E."/>
            <person name="Touchman J.W."/>
        </authorList>
    </citation>
    <scope>NUCLEOTIDE SEQUENCE [LARGE SCALE GENOMIC DNA]</scope>
    <source>
        <strain evidence="11">ATCC 51521 / SW</strain>
    </source>
</reference>